<evidence type="ECO:0000313" key="2">
    <source>
        <dbReference type="Proteomes" id="UP000192758"/>
    </source>
</evidence>
<protein>
    <submittedName>
        <fullName evidence="1">Uncharacterized protein</fullName>
    </submittedName>
</protein>
<comment type="caution">
    <text evidence="1">The sequence shown here is derived from an EMBL/GenBank/DDBJ whole genome shotgun (WGS) entry which is preliminary data.</text>
</comment>
<organism evidence="1 2">
    <name type="scientific">Ecytonucleospora hepatopenaei</name>
    <dbReference type="NCBI Taxonomy" id="646526"/>
    <lineage>
        <taxon>Eukaryota</taxon>
        <taxon>Fungi</taxon>
        <taxon>Fungi incertae sedis</taxon>
        <taxon>Microsporidia</taxon>
        <taxon>Enterocytozoonidae</taxon>
        <taxon>Ecytonucleospora</taxon>
    </lineage>
</organism>
<reference evidence="1 2" key="1">
    <citation type="journal article" date="2017" name="Environ. Microbiol.">
        <title>Decay of the glycolytic pathway and adaptation to intranuclear parasitism within Enterocytozoonidae microsporidia.</title>
        <authorList>
            <person name="Wiredu Boakye D."/>
            <person name="Jaroenlak P."/>
            <person name="Prachumwat A."/>
            <person name="Williams T.A."/>
            <person name="Bateman K.S."/>
            <person name="Itsathitphaisarn O."/>
            <person name="Sritunyalucksana K."/>
            <person name="Paszkiewicz K.H."/>
            <person name="Moore K.A."/>
            <person name="Stentiford G.D."/>
            <person name="Williams B.A."/>
        </authorList>
    </citation>
    <scope>NUCLEOTIDE SEQUENCE [LARGE SCALE GENOMIC DNA]</scope>
    <source>
        <strain evidence="1 2">TH1</strain>
    </source>
</reference>
<gene>
    <name evidence="1" type="ORF">EHP00_215</name>
</gene>
<proteinExistence type="predicted"/>
<dbReference type="VEuPathDB" id="MicrosporidiaDB:EHP00_215"/>
<dbReference type="AlphaFoldDB" id="A0A1W0E6Q6"/>
<sequence length="83" mass="9901">MKKKFYILPFSYKNPDKENLEYFFAKKKVLLRGEPFVIEPVDSSVYFYNKENEKIDASFFFLKSPVETTSVFEEGIELSKKRL</sequence>
<keyword evidence="2" id="KW-1185">Reference proteome</keyword>
<accession>A0A1W0E6Q6</accession>
<evidence type="ECO:0000313" key="1">
    <source>
        <dbReference type="EMBL" id="OQS54862.1"/>
    </source>
</evidence>
<name>A0A1W0E6Q6_9MICR</name>
<dbReference type="Proteomes" id="UP000192758">
    <property type="component" value="Unassembled WGS sequence"/>
</dbReference>
<dbReference type="EMBL" id="MNPJ01000016">
    <property type="protein sequence ID" value="OQS54862.1"/>
    <property type="molecule type" value="Genomic_DNA"/>
</dbReference>